<feature type="domain" description="Rhodanese" evidence="3">
    <location>
        <begin position="57"/>
        <end position="145"/>
    </location>
</feature>
<dbReference type="PROSITE" id="PS50206">
    <property type="entry name" value="RHODANESE_3"/>
    <property type="match status" value="2"/>
</dbReference>
<accession>A0A3G6J5X7</accession>
<dbReference type="Proteomes" id="UP000269019">
    <property type="component" value="Chromosome"/>
</dbReference>
<dbReference type="KEGG" id="ccho:CCHOA_05470"/>
<dbReference type="GO" id="GO:0004792">
    <property type="term" value="F:thiosulfate-cyanide sulfurtransferase activity"/>
    <property type="evidence" value="ECO:0007669"/>
    <property type="project" value="TreeGrafter"/>
</dbReference>
<protein>
    <submittedName>
        <fullName evidence="4">3-mercaptopyruvate sulfurtransferase</fullName>
        <ecNumber evidence="4">2.8.1.2</ecNumber>
    </submittedName>
</protein>
<keyword evidence="2" id="KW-0677">Repeat</keyword>
<feature type="domain" description="Rhodanese" evidence="3">
    <location>
        <begin position="185"/>
        <end position="297"/>
    </location>
</feature>
<dbReference type="Gene3D" id="3.40.250.10">
    <property type="entry name" value="Rhodanese-like domain"/>
    <property type="match status" value="2"/>
</dbReference>
<dbReference type="EC" id="2.8.1.2" evidence="4"/>
<dbReference type="CDD" id="cd01448">
    <property type="entry name" value="TST_Repeat_1"/>
    <property type="match status" value="1"/>
</dbReference>
<dbReference type="PANTHER" id="PTHR11364:SF27">
    <property type="entry name" value="SULFURTRANSFERASE"/>
    <property type="match status" value="1"/>
</dbReference>
<dbReference type="GO" id="GO:0016784">
    <property type="term" value="F:3-mercaptopyruvate sulfurtransferase activity"/>
    <property type="evidence" value="ECO:0007669"/>
    <property type="project" value="UniProtKB-EC"/>
</dbReference>
<dbReference type="SUPFAM" id="SSF52821">
    <property type="entry name" value="Rhodanese/Cell cycle control phosphatase"/>
    <property type="match status" value="2"/>
</dbReference>
<name>A0A3G6J5X7_9CORY</name>
<dbReference type="AlphaFoldDB" id="A0A3G6J5X7"/>
<keyword evidence="1 4" id="KW-0808">Transferase</keyword>
<dbReference type="Pfam" id="PF00581">
    <property type="entry name" value="Rhodanese"/>
    <property type="match status" value="2"/>
</dbReference>
<keyword evidence="5" id="KW-1185">Reference proteome</keyword>
<dbReference type="InterPro" id="IPR045078">
    <property type="entry name" value="TST/MPST-like"/>
</dbReference>
<evidence type="ECO:0000259" key="3">
    <source>
        <dbReference type="PROSITE" id="PS50206"/>
    </source>
</evidence>
<evidence type="ECO:0000313" key="4">
    <source>
        <dbReference type="EMBL" id="AZA13495.1"/>
    </source>
</evidence>
<keyword evidence="4" id="KW-0670">Pyruvate</keyword>
<dbReference type="PANTHER" id="PTHR11364">
    <property type="entry name" value="THIOSULFATE SULFERTANSFERASE"/>
    <property type="match status" value="1"/>
</dbReference>
<evidence type="ECO:0000313" key="5">
    <source>
        <dbReference type="Proteomes" id="UP000269019"/>
    </source>
</evidence>
<dbReference type="SMART" id="SM00450">
    <property type="entry name" value="RHOD"/>
    <property type="match status" value="2"/>
</dbReference>
<evidence type="ECO:0000256" key="2">
    <source>
        <dbReference type="ARBA" id="ARBA00022737"/>
    </source>
</evidence>
<sequence length="306" mass="32274">MAGVGYTAAMQQNILCSVHDLAKQLGYVEGSGGDTATGKVVVLCASMGNPAKHQAMIPGALLCDIDDDFSRHDGGVHTAPSVTQLRRLFAARGVSPSTPVVIYDRHGMMVAPRVFWLARVAGYQQVQLLDGGLPAWLEAGLPTVTTFAHPVDEQTAQELFAAAEQELAARVDLLVDIDEVEQALSDDQVQVIDARSRGRFTGEDPEPRPGMESGHMPGSWNIAFQTVFPQGRFVGIPATLALLEGAGDIDDRKIFSCGSGVTACVVAVAALVAGARNVTVFDGSWSQWATEGKPIATGDDGTLSLS</sequence>
<reference evidence="4 5" key="1">
    <citation type="submission" date="2018-11" db="EMBL/GenBank/DDBJ databases">
        <authorList>
            <person name="Kleinhagauer T."/>
            <person name="Glaeser S.P."/>
            <person name="Spergser J."/>
            <person name="Ruckert C."/>
            <person name="Kaempfer P."/>
            <person name="Busse H.-J."/>
        </authorList>
    </citation>
    <scope>NUCLEOTIDE SEQUENCE [LARGE SCALE GENOMIC DNA]</scope>
    <source>
        <strain evidence="4 5">200CH</strain>
    </source>
</reference>
<gene>
    <name evidence="4" type="primary">sseA3</name>
    <name evidence="4" type="ORF">CCHOA_05470</name>
</gene>
<proteinExistence type="predicted"/>
<organism evidence="4 5">
    <name type="scientific">Corynebacterium choanae</name>
    <dbReference type="NCBI Taxonomy" id="1862358"/>
    <lineage>
        <taxon>Bacteria</taxon>
        <taxon>Bacillati</taxon>
        <taxon>Actinomycetota</taxon>
        <taxon>Actinomycetes</taxon>
        <taxon>Mycobacteriales</taxon>
        <taxon>Corynebacteriaceae</taxon>
        <taxon>Corynebacterium</taxon>
    </lineage>
</organism>
<dbReference type="InterPro" id="IPR001763">
    <property type="entry name" value="Rhodanese-like_dom"/>
</dbReference>
<evidence type="ECO:0000256" key="1">
    <source>
        <dbReference type="ARBA" id="ARBA00022679"/>
    </source>
</evidence>
<dbReference type="EMBL" id="CP033896">
    <property type="protein sequence ID" value="AZA13495.1"/>
    <property type="molecule type" value="Genomic_DNA"/>
</dbReference>
<dbReference type="InterPro" id="IPR036873">
    <property type="entry name" value="Rhodanese-like_dom_sf"/>
</dbReference>